<feature type="region of interest" description="Disordered" evidence="5">
    <location>
        <begin position="1"/>
        <end position="33"/>
    </location>
</feature>
<dbReference type="SUPFAM" id="SSF53254">
    <property type="entry name" value="Phosphoglycerate mutase-like"/>
    <property type="match status" value="1"/>
</dbReference>
<name>B8C4S5_THAPS</name>
<dbReference type="GO" id="GO:0004722">
    <property type="term" value="F:protein serine/threonine phosphatase activity"/>
    <property type="evidence" value="ECO:0000318"/>
    <property type="project" value="GO_Central"/>
</dbReference>
<evidence type="ECO:0000256" key="5">
    <source>
        <dbReference type="SAM" id="MobiDB-lite"/>
    </source>
</evidence>
<dbReference type="OMA" id="QLPLFAW"/>
<sequence length="257" mass="29260">WDSNWDGRQPPSIGGNATTTTTTHKQLTQAQRDRHIRKNGITKHIILIRHGQYDETNPEDHKRLLTPLGRHQAALTGQRLGALIRGVNEEVSDLARAKETADIVYENMGLEGVVVEKAESDPLLNEGRPCHHIPGGKVRQSVIERTDEHHPRIEQAFRKYFYHSNSERNNSDNDNGTNETTTTNLLQPHPQHEFEIIVCHANVIRYFFCRALQLPPEAWLRLCTFNCSLTYFTIRPTGTVSCRMLGDHGHLPYDACT</sequence>
<dbReference type="InParanoid" id="B8C4S5"/>
<evidence type="ECO:0000256" key="4">
    <source>
        <dbReference type="ARBA" id="ARBA00040722"/>
    </source>
</evidence>
<dbReference type="AlphaFoldDB" id="B8C4S5"/>
<dbReference type="PaxDb" id="35128-Thaps263036"/>
<reference evidence="6 7" key="2">
    <citation type="journal article" date="2008" name="Nature">
        <title>The Phaeodactylum genome reveals the evolutionary history of diatom genomes.</title>
        <authorList>
            <person name="Bowler C."/>
            <person name="Allen A.E."/>
            <person name="Badger J.H."/>
            <person name="Grimwood J."/>
            <person name="Jabbari K."/>
            <person name="Kuo A."/>
            <person name="Maheswari U."/>
            <person name="Martens C."/>
            <person name="Maumus F."/>
            <person name="Otillar R.P."/>
            <person name="Rayko E."/>
            <person name="Salamov A."/>
            <person name="Vandepoele K."/>
            <person name="Beszteri B."/>
            <person name="Gruber A."/>
            <person name="Heijde M."/>
            <person name="Katinka M."/>
            <person name="Mock T."/>
            <person name="Valentin K."/>
            <person name="Verret F."/>
            <person name="Berges J.A."/>
            <person name="Brownlee C."/>
            <person name="Cadoret J.P."/>
            <person name="Chiovitti A."/>
            <person name="Choi C.J."/>
            <person name="Coesel S."/>
            <person name="De Martino A."/>
            <person name="Detter J.C."/>
            <person name="Durkin C."/>
            <person name="Falciatore A."/>
            <person name="Fournet J."/>
            <person name="Haruta M."/>
            <person name="Huysman M.J."/>
            <person name="Jenkins B.D."/>
            <person name="Jiroutova K."/>
            <person name="Jorgensen R.E."/>
            <person name="Joubert Y."/>
            <person name="Kaplan A."/>
            <person name="Kroger N."/>
            <person name="Kroth P.G."/>
            <person name="La Roche J."/>
            <person name="Lindquist E."/>
            <person name="Lommer M."/>
            <person name="Martin-Jezequel V."/>
            <person name="Lopez P.J."/>
            <person name="Lucas S."/>
            <person name="Mangogna M."/>
            <person name="McGinnis K."/>
            <person name="Medlin L.K."/>
            <person name="Montsant A."/>
            <person name="Oudot-Le Secq M.P."/>
            <person name="Napoli C."/>
            <person name="Obornik M."/>
            <person name="Parker M.S."/>
            <person name="Petit J.L."/>
            <person name="Porcel B.M."/>
            <person name="Poulsen N."/>
            <person name="Robison M."/>
            <person name="Rychlewski L."/>
            <person name="Rynearson T.A."/>
            <person name="Schmutz J."/>
            <person name="Shapiro H."/>
            <person name="Siaut M."/>
            <person name="Stanley M."/>
            <person name="Sussman M.R."/>
            <person name="Taylor A.R."/>
            <person name="Vardi A."/>
            <person name="von Dassow P."/>
            <person name="Vyverman W."/>
            <person name="Willis A."/>
            <person name="Wyrwicz L.S."/>
            <person name="Rokhsar D.S."/>
            <person name="Weissenbach J."/>
            <person name="Armbrust E.V."/>
            <person name="Green B.R."/>
            <person name="Van de Peer Y."/>
            <person name="Grigoriev I.V."/>
        </authorList>
    </citation>
    <scope>NUCLEOTIDE SEQUENCE [LARGE SCALE GENOMIC DNA]</scope>
    <source>
        <strain evidence="6 7">CCMP1335</strain>
    </source>
</reference>
<dbReference type="RefSeq" id="XP_002291268.1">
    <property type="nucleotide sequence ID" value="XM_002291232.1"/>
</dbReference>
<dbReference type="PANTHER" id="PTHR20935:SF0">
    <property type="entry name" value="SERINE_THREONINE-PROTEIN PHOSPHATASE PGAM5, MITOCHONDRIAL"/>
    <property type="match status" value="1"/>
</dbReference>
<accession>B8C4S5</accession>
<evidence type="ECO:0000313" key="6">
    <source>
        <dbReference type="EMBL" id="EED91375.1"/>
    </source>
</evidence>
<dbReference type="KEGG" id="tps:THAPSDRAFT_263036"/>
<evidence type="ECO:0000256" key="2">
    <source>
        <dbReference type="ARBA" id="ARBA00022801"/>
    </source>
</evidence>
<keyword evidence="7" id="KW-1185">Reference proteome</keyword>
<dbReference type="InterPro" id="IPR013078">
    <property type="entry name" value="His_Pase_superF_clade-1"/>
</dbReference>
<dbReference type="eggNOG" id="KOG4609">
    <property type="taxonomic scope" value="Eukaryota"/>
</dbReference>
<dbReference type="GO" id="GO:0005739">
    <property type="term" value="C:mitochondrion"/>
    <property type="evidence" value="ECO:0000318"/>
    <property type="project" value="GO_Central"/>
</dbReference>
<dbReference type="Proteomes" id="UP000001449">
    <property type="component" value="Chromosome 6"/>
</dbReference>
<dbReference type="Gene3D" id="3.40.50.1240">
    <property type="entry name" value="Phosphoglycerate mutase-like"/>
    <property type="match status" value="1"/>
</dbReference>
<dbReference type="SMART" id="SM00855">
    <property type="entry name" value="PGAM"/>
    <property type="match status" value="1"/>
</dbReference>
<keyword evidence="2" id="KW-0378">Hydrolase</keyword>
<dbReference type="HOGENOM" id="CLU_063130_0_1_1"/>
<evidence type="ECO:0000313" key="7">
    <source>
        <dbReference type="Proteomes" id="UP000001449"/>
    </source>
</evidence>
<dbReference type="FunCoup" id="B8C4S5">
    <property type="interactions" value="161"/>
</dbReference>
<gene>
    <name evidence="6" type="ORF">THAPSDRAFT_263036</name>
</gene>
<dbReference type="Pfam" id="PF00300">
    <property type="entry name" value="His_Phos_1"/>
    <property type="match status" value="1"/>
</dbReference>
<reference evidence="6 7" key="1">
    <citation type="journal article" date="2004" name="Science">
        <title>The genome of the diatom Thalassiosira pseudonana: ecology, evolution, and metabolism.</title>
        <authorList>
            <person name="Armbrust E.V."/>
            <person name="Berges J.A."/>
            <person name="Bowler C."/>
            <person name="Green B.R."/>
            <person name="Martinez D."/>
            <person name="Putnam N.H."/>
            <person name="Zhou S."/>
            <person name="Allen A.E."/>
            <person name="Apt K.E."/>
            <person name="Bechner M."/>
            <person name="Brzezinski M.A."/>
            <person name="Chaal B.K."/>
            <person name="Chiovitti A."/>
            <person name="Davis A.K."/>
            <person name="Demarest M.S."/>
            <person name="Detter J.C."/>
            <person name="Glavina T."/>
            <person name="Goodstein D."/>
            <person name="Hadi M.Z."/>
            <person name="Hellsten U."/>
            <person name="Hildebrand M."/>
            <person name="Jenkins B.D."/>
            <person name="Jurka J."/>
            <person name="Kapitonov V.V."/>
            <person name="Kroger N."/>
            <person name="Lau W.W."/>
            <person name="Lane T.W."/>
            <person name="Larimer F.W."/>
            <person name="Lippmeier J.C."/>
            <person name="Lucas S."/>
            <person name="Medina M."/>
            <person name="Montsant A."/>
            <person name="Obornik M."/>
            <person name="Parker M.S."/>
            <person name="Palenik B."/>
            <person name="Pazour G.J."/>
            <person name="Richardson P.M."/>
            <person name="Rynearson T.A."/>
            <person name="Saito M.A."/>
            <person name="Schwartz D.C."/>
            <person name="Thamatrakoln K."/>
            <person name="Valentin K."/>
            <person name="Vardi A."/>
            <person name="Wilkerson F.P."/>
            <person name="Rokhsar D.S."/>
        </authorList>
    </citation>
    <scope>NUCLEOTIDE SEQUENCE [LARGE SCALE GENOMIC DNA]</scope>
    <source>
        <strain evidence="6 7">CCMP1335</strain>
    </source>
</reference>
<feature type="non-terminal residue" evidence="6">
    <location>
        <position position="1"/>
    </location>
</feature>
<dbReference type="InterPro" id="IPR051021">
    <property type="entry name" value="Mito_Ser/Thr_phosphatase"/>
</dbReference>
<comment type="similarity">
    <text evidence="1">Belongs to the phosphoglycerate mutase family. BPG-dependent PGAM subfamily.</text>
</comment>
<dbReference type="GO" id="GO:0090141">
    <property type="term" value="P:positive regulation of mitochondrial fission"/>
    <property type="evidence" value="ECO:0000318"/>
    <property type="project" value="GO_Central"/>
</dbReference>
<feature type="non-terminal residue" evidence="6">
    <location>
        <position position="257"/>
    </location>
</feature>
<protein>
    <recommendedName>
        <fullName evidence="3">Serine/threonine-protein phosphatase PGAM5, mitochondrial</fullName>
    </recommendedName>
    <alternativeName>
        <fullName evidence="4">Serine/threonine-protein phosphatase Pgam5, mitochondrial</fullName>
    </alternativeName>
</protein>
<dbReference type="GeneID" id="7446567"/>
<proteinExistence type="inferred from homology"/>
<feature type="compositionally biased region" description="Low complexity" evidence="5">
    <location>
        <begin position="172"/>
        <end position="184"/>
    </location>
</feature>
<organism evidence="6 7">
    <name type="scientific">Thalassiosira pseudonana</name>
    <name type="common">Marine diatom</name>
    <name type="synonym">Cyclotella nana</name>
    <dbReference type="NCBI Taxonomy" id="35128"/>
    <lineage>
        <taxon>Eukaryota</taxon>
        <taxon>Sar</taxon>
        <taxon>Stramenopiles</taxon>
        <taxon>Ochrophyta</taxon>
        <taxon>Bacillariophyta</taxon>
        <taxon>Coscinodiscophyceae</taxon>
        <taxon>Thalassiosirophycidae</taxon>
        <taxon>Thalassiosirales</taxon>
        <taxon>Thalassiosiraceae</taxon>
        <taxon>Thalassiosira</taxon>
    </lineage>
</organism>
<dbReference type="InterPro" id="IPR029033">
    <property type="entry name" value="His_PPase_superfam"/>
</dbReference>
<evidence type="ECO:0000256" key="1">
    <source>
        <dbReference type="ARBA" id="ARBA00006717"/>
    </source>
</evidence>
<evidence type="ECO:0000256" key="3">
    <source>
        <dbReference type="ARBA" id="ARBA00039765"/>
    </source>
</evidence>
<dbReference type="CDD" id="cd07067">
    <property type="entry name" value="HP_PGM_like"/>
    <property type="match status" value="1"/>
</dbReference>
<dbReference type="PANTHER" id="PTHR20935">
    <property type="entry name" value="PHOSPHOGLYCERATE MUTASE-RELATED"/>
    <property type="match status" value="1"/>
</dbReference>
<dbReference type="EMBL" id="CM000643">
    <property type="protein sequence ID" value="EED91375.1"/>
    <property type="molecule type" value="Genomic_DNA"/>
</dbReference>
<feature type="region of interest" description="Disordered" evidence="5">
    <location>
        <begin position="165"/>
        <end position="185"/>
    </location>
</feature>
<dbReference type="STRING" id="35128.B8C4S5"/>